<keyword evidence="2" id="KW-1185">Reference proteome</keyword>
<evidence type="ECO:0000313" key="1">
    <source>
        <dbReference type="EMBL" id="VDM15690.1"/>
    </source>
</evidence>
<evidence type="ECO:0000313" key="2">
    <source>
        <dbReference type="Proteomes" id="UP000270924"/>
    </source>
</evidence>
<accession>A0A3P7DZP4</accession>
<proteinExistence type="predicted"/>
<sequence length="71" mass="8294">MDTNKIAYIDEDERVTDSYRPLNMHIGENQSGHMNGGGFKNIYTRGNSVREHFMMLKTRFVVRKRGRGRFG</sequence>
<dbReference type="InParanoid" id="A0A3P7DZP4"/>
<dbReference type="AlphaFoldDB" id="A0A3P7DZP4"/>
<protein>
    <submittedName>
        <fullName evidence="1">Uncharacterized protein</fullName>
    </submittedName>
</protein>
<dbReference type="Proteomes" id="UP000270924">
    <property type="component" value="Unassembled WGS sequence"/>
</dbReference>
<organism evidence="1 2">
    <name type="scientific">Wuchereria bancrofti</name>
    <dbReference type="NCBI Taxonomy" id="6293"/>
    <lineage>
        <taxon>Eukaryota</taxon>
        <taxon>Metazoa</taxon>
        <taxon>Ecdysozoa</taxon>
        <taxon>Nematoda</taxon>
        <taxon>Chromadorea</taxon>
        <taxon>Rhabditida</taxon>
        <taxon>Spirurina</taxon>
        <taxon>Spiruromorpha</taxon>
        <taxon>Filarioidea</taxon>
        <taxon>Onchocercidae</taxon>
        <taxon>Wuchereria</taxon>
    </lineage>
</organism>
<reference evidence="1 2" key="1">
    <citation type="submission" date="2018-11" db="EMBL/GenBank/DDBJ databases">
        <authorList>
            <consortium name="Pathogen Informatics"/>
        </authorList>
    </citation>
    <scope>NUCLEOTIDE SEQUENCE [LARGE SCALE GENOMIC DNA]</scope>
</reference>
<dbReference type="EMBL" id="UYWW01008318">
    <property type="protein sequence ID" value="VDM15690.1"/>
    <property type="molecule type" value="Genomic_DNA"/>
</dbReference>
<name>A0A3P7DZP4_WUCBA</name>
<gene>
    <name evidence="1" type="ORF">WBA_LOCUS9034</name>
</gene>